<feature type="domain" description="BIG2" evidence="6">
    <location>
        <begin position="448"/>
        <end position="524"/>
    </location>
</feature>
<dbReference type="SUPFAM" id="SSF49373">
    <property type="entry name" value="Invasin/intimin cell-adhesion fragments"/>
    <property type="match status" value="2"/>
</dbReference>
<dbReference type="InterPro" id="IPR008964">
    <property type="entry name" value="Invasin/intimin_cell_adhesion"/>
</dbReference>
<comment type="caution">
    <text evidence="7">The sequence shown here is derived from an EMBL/GenBank/DDBJ whole genome shotgun (WGS) entry which is preliminary data.</text>
</comment>
<dbReference type="EMBL" id="JBHLWN010000116">
    <property type="protein sequence ID" value="MFC0216295.1"/>
    <property type="molecule type" value="Genomic_DNA"/>
</dbReference>
<dbReference type="Pfam" id="PF02368">
    <property type="entry name" value="Big_2"/>
    <property type="match status" value="2"/>
</dbReference>
<keyword evidence="1" id="KW-0732">Signal</keyword>
<accession>A0ABV6DUF5</accession>
<keyword evidence="3" id="KW-0106">Calcium</keyword>
<keyword evidence="4" id="KW-0813">Transport</keyword>
<dbReference type="InterPro" id="IPR051171">
    <property type="entry name" value="CaCA"/>
</dbReference>
<keyword evidence="2" id="KW-0677">Repeat</keyword>
<dbReference type="PANTHER" id="PTHR11878:SF65">
    <property type="entry name" value="NA_CA-EXCHANGE PROTEIN, ISOFORM G"/>
    <property type="match status" value="1"/>
</dbReference>
<dbReference type="Pfam" id="PF03160">
    <property type="entry name" value="Calx-beta"/>
    <property type="match status" value="1"/>
</dbReference>
<dbReference type="SUPFAM" id="SSF141072">
    <property type="entry name" value="CalX-like"/>
    <property type="match status" value="1"/>
</dbReference>
<feature type="domain" description="Calx-beta" evidence="5">
    <location>
        <begin position="521"/>
        <end position="621"/>
    </location>
</feature>
<dbReference type="RefSeq" id="WP_377474329.1">
    <property type="nucleotide sequence ID" value="NZ_JBHLWN010000116.1"/>
</dbReference>
<dbReference type="InterPro" id="IPR003644">
    <property type="entry name" value="Calx_beta"/>
</dbReference>
<dbReference type="Gene3D" id="2.60.40.1080">
    <property type="match status" value="2"/>
</dbReference>
<dbReference type="PANTHER" id="PTHR11878">
    <property type="entry name" value="SODIUM/CALCIUM EXCHANGER"/>
    <property type="match status" value="1"/>
</dbReference>
<sequence>MVVTKKRHFLFILGICIVILFTIATPAALGATTEDYTILEEVPGKILDFDDTRILYAVNESNVIVRDRSTKQETTITSLSYIVNGYFTGNGALIVTKTRAGSDDFAIYEWNGGNTVQLKTNVTSYHSEGNYFTFTTAVSSARSEYAIWLYDMANQVLSPVSEQNGINGDRWYGWGNVSADGHLVYTSKDGYIVTFFQGNTILTDLKGSRPVTDGNRILYTKENDWNESMDLYIYKDYKETYLNSFYDVHWYDLSNGWIAYHQMFRYPEIISPDGQTITLHHSKDYFTDKLALNKNGELVFLEGSTLIYTNPSMNGNVKTLANPLFYGISTFIYNEDNDKWYAAGGESNKYYLLEYHINREPVPVPVTYVIIQPDLLLVLNNKPTASLNYSVYPENATNKKVTWESSNPQVATVQNGIVTAISPGSADIKVTTEDGNFSAICKVQVVNNVTSIQLNQEDLSLGISETFQLQALIQPQDADQRVKWHSTNSNIATVDSQGLVKGITPGTAEIIVTSWDGKITATCTVTVTSTSKVKFNSTSLLQWVDEGTGTVTATVYRVGSSKGTLTVDYATEQDTAKPYSDYVQLRGKLTFADGETVKSIQIPLINDGDKEQLESFSLRLLGPSYALSAPKTNRIFFIIRDDD</sequence>
<keyword evidence="8" id="KW-1185">Reference proteome</keyword>
<dbReference type="SUPFAM" id="SSF69304">
    <property type="entry name" value="Tricorn protease N-terminal domain"/>
    <property type="match status" value="1"/>
</dbReference>
<dbReference type="Gene3D" id="2.60.40.2030">
    <property type="match status" value="1"/>
</dbReference>
<dbReference type="Proteomes" id="UP001589776">
    <property type="component" value="Unassembled WGS sequence"/>
</dbReference>
<keyword evidence="4" id="KW-0406">Ion transport</keyword>
<name>A0ABV6DUF5_9BACL</name>
<evidence type="ECO:0000256" key="4">
    <source>
        <dbReference type="ARBA" id="ARBA00023065"/>
    </source>
</evidence>
<evidence type="ECO:0000313" key="7">
    <source>
        <dbReference type="EMBL" id="MFC0216295.1"/>
    </source>
</evidence>
<dbReference type="SMART" id="SM00237">
    <property type="entry name" value="Calx_beta"/>
    <property type="match status" value="1"/>
</dbReference>
<evidence type="ECO:0000256" key="2">
    <source>
        <dbReference type="ARBA" id="ARBA00022737"/>
    </source>
</evidence>
<protein>
    <submittedName>
        <fullName evidence="7">Ig-like domain-containing protein</fullName>
    </submittedName>
</protein>
<proteinExistence type="predicted"/>
<dbReference type="InterPro" id="IPR038081">
    <property type="entry name" value="CalX-like_sf"/>
</dbReference>
<feature type="domain" description="BIG2" evidence="6">
    <location>
        <begin position="365"/>
        <end position="442"/>
    </location>
</feature>
<dbReference type="SMART" id="SM00635">
    <property type="entry name" value="BID_2"/>
    <property type="match status" value="2"/>
</dbReference>
<evidence type="ECO:0000313" key="8">
    <source>
        <dbReference type="Proteomes" id="UP001589776"/>
    </source>
</evidence>
<reference evidence="7 8" key="1">
    <citation type="submission" date="2024-09" db="EMBL/GenBank/DDBJ databases">
        <authorList>
            <person name="Sun Q."/>
            <person name="Mori K."/>
        </authorList>
    </citation>
    <scope>NUCLEOTIDE SEQUENCE [LARGE SCALE GENOMIC DNA]</scope>
    <source>
        <strain evidence="7 8">CCM 7759</strain>
    </source>
</reference>
<dbReference type="InterPro" id="IPR003343">
    <property type="entry name" value="Big_2"/>
</dbReference>
<organism evidence="7 8">
    <name type="scientific">Paenibacillus chartarius</name>
    <dbReference type="NCBI Taxonomy" id="747481"/>
    <lineage>
        <taxon>Bacteria</taxon>
        <taxon>Bacillati</taxon>
        <taxon>Bacillota</taxon>
        <taxon>Bacilli</taxon>
        <taxon>Bacillales</taxon>
        <taxon>Paenibacillaceae</taxon>
        <taxon>Paenibacillus</taxon>
    </lineage>
</organism>
<evidence type="ECO:0000256" key="1">
    <source>
        <dbReference type="ARBA" id="ARBA00022729"/>
    </source>
</evidence>
<gene>
    <name evidence="7" type="ORF">ACFFK0_28255</name>
</gene>
<evidence type="ECO:0000256" key="3">
    <source>
        <dbReference type="ARBA" id="ARBA00022837"/>
    </source>
</evidence>
<evidence type="ECO:0000259" key="6">
    <source>
        <dbReference type="SMART" id="SM00635"/>
    </source>
</evidence>
<evidence type="ECO:0000259" key="5">
    <source>
        <dbReference type="SMART" id="SM00237"/>
    </source>
</evidence>